<dbReference type="EMBL" id="KB201459">
    <property type="protein sequence ID" value="ESO96506.1"/>
    <property type="molecule type" value="Genomic_DNA"/>
</dbReference>
<evidence type="ECO:0000313" key="4">
    <source>
        <dbReference type="Proteomes" id="UP000030746"/>
    </source>
</evidence>
<evidence type="ECO:0000256" key="1">
    <source>
        <dbReference type="SAM" id="MobiDB-lite"/>
    </source>
</evidence>
<dbReference type="OrthoDB" id="6066929at2759"/>
<feature type="region of interest" description="Disordered" evidence="1">
    <location>
        <begin position="65"/>
        <end position="101"/>
    </location>
</feature>
<feature type="chain" id="PRO_5004716260" evidence="2">
    <location>
        <begin position="21"/>
        <end position="384"/>
    </location>
</feature>
<gene>
    <name evidence="3" type="ORF">LOTGIDRAFT_159923</name>
</gene>
<keyword evidence="2" id="KW-0732">Signal</keyword>
<dbReference type="AlphaFoldDB" id="V4AS18"/>
<evidence type="ECO:0000256" key="2">
    <source>
        <dbReference type="SAM" id="SignalP"/>
    </source>
</evidence>
<evidence type="ECO:0000313" key="3">
    <source>
        <dbReference type="EMBL" id="ESO96506.1"/>
    </source>
</evidence>
<organism evidence="3 4">
    <name type="scientific">Lottia gigantea</name>
    <name type="common">Giant owl limpet</name>
    <dbReference type="NCBI Taxonomy" id="225164"/>
    <lineage>
        <taxon>Eukaryota</taxon>
        <taxon>Metazoa</taxon>
        <taxon>Spiralia</taxon>
        <taxon>Lophotrochozoa</taxon>
        <taxon>Mollusca</taxon>
        <taxon>Gastropoda</taxon>
        <taxon>Patellogastropoda</taxon>
        <taxon>Lottioidea</taxon>
        <taxon>Lottiidae</taxon>
        <taxon>Lottia</taxon>
    </lineage>
</organism>
<accession>V4AS18</accession>
<dbReference type="KEGG" id="lgi:LOTGIDRAFT_159923"/>
<proteinExistence type="predicted"/>
<dbReference type="HOGENOM" id="CLU_720219_0_0_1"/>
<feature type="signal peptide" evidence="2">
    <location>
        <begin position="1"/>
        <end position="20"/>
    </location>
</feature>
<dbReference type="STRING" id="225164.V4AS18"/>
<protein>
    <submittedName>
        <fullName evidence="3">Uncharacterized protein</fullName>
    </submittedName>
</protein>
<dbReference type="CTD" id="20238201"/>
<keyword evidence="4" id="KW-1185">Reference proteome</keyword>
<name>V4AS18_LOTGI</name>
<sequence>MWICGFLCFVVVLNFRTVSSIKGEEKSVSRNSEISNNISNKRAAFTSWGGKRTLENILRQGKLAISDKEDQQNSQNIKDNKRAAFNSWGGKRTPADKNPIPTNIVTDKKAAFTSWGGKREAVVDSLDDKRAAFNSWGGKRIWNKNPLFRSWSRNVNKQPRFNSLKPFKGSHVISKRAAFAAWGGKRAPFSVWNGKRAAFTSWGGKRSNDEYDLDKKAFRYWNGKPSDLNDGGDGNVDMDKKAAFTSWGGKRSDFGDEMDKKSAFTSWGGKRSDYGDEVDKKAAFTSWGGKRSLYDLGLYDLNKRPAFSSWNGKRSLFPFHLSDNIPDPEFNENFRLLTKRKPEWNFAKNYLRAFVTRLLNERAPKRSFSAWKGKRNGELVYNVE</sequence>
<dbReference type="GeneID" id="20238201"/>
<dbReference type="Proteomes" id="UP000030746">
    <property type="component" value="Unassembled WGS sequence"/>
</dbReference>
<reference evidence="3 4" key="1">
    <citation type="journal article" date="2013" name="Nature">
        <title>Insights into bilaterian evolution from three spiralian genomes.</title>
        <authorList>
            <person name="Simakov O."/>
            <person name="Marletaz F."/>
            <person name="Cho S.J."/>
            <person name="Edsinger-Gonzales E."/>
            <person name="Havlak P."/>
            <person name="Hellsten U."/>
            <person name="Kuo D.H."/>
            <person name="Larsson T."/>
            <person name="Lv J."/>
            <person name="Arendt D."/>
            <person name="Savage R."/>
            <person name="Osoegawa K."/>
            <person name="de Jong P."/>
            <person name="Grimwood J."/>
            <person name="Chapman J.A."/>
            <person name="Shapiro H."/>
            <person name="Aerts A."/>
            <person name="Otillar R.P."/>
            <person name="Terry A.Y."/>
            <person name="Boore J.L."/>
            <person name="Grigoriev I.V."/>
            <person name="Lindberg D.R."/>
            <person name="Seaver E.C."/>
            <person name="Weisblat D.A."/>
            <person name="Putnam N.H."/>
            <person name="Rokhsar D.S."/>
        </authorList>
    </citation>
    <scope>NUCLEOTIDE SEQUENCE [LARGE SCALE GENOMIC DNA]</scope>
</reference>
<dbReference type="RefSeq" id="XP_009052859.1">
    <property type="nucleotide sequence ID" value="XM_009054611.1"/>
</dbReference>